<dbReference type="AlphaFoldDB" id="A0A4Y8RN81"/>
<keyword evidence="1" id="KW-0889">Transcription antitermination</keyword>
<keyword evidence="2" id="KW-0805">Transcription regulation</keyword>
<keyword evidence="6" id="KW-1185">Reference proteome</keyword>
<dbReference type="SUPFAM" id="SSF82679">
    <property type="entry name" value="N-utilization substance G protein NusG, N-terminal domain"/>
    <property type="match status" value="1"/>
</dbReference>
<feature type="domain" description="NusG-like N-terminal" evidence="4">
    <location>
        <begin position="23"/>
        <end position="122"/>
    </location>
</feature>
<dbReference type="InterPro" id="IPR008991">
    <property type="entry name" value="Translation_prot_SH3-like_sf"/>
</dbReference>
<protein>
    <recommendedName>
        <fullName evidence="4">NusG-like N-terminal domain-containing protein</fullName>
    </recommendedName>
</protein>
<dbReference type="InterPro" id="IPR036735">
    <property type="entry name" value="NGN_dom_sf"/>
</dbReference>
<dbReference type="PROSITE" id="PS00383">
    <property type="entry name" value="TYR_PHOSPHATASE_1"/>
    <property type="match status" value="1"/>
</dbReference>
<dbReference type="EMBL" id="SOZD01000002">
    <property type="protein sequence ID" value="TFF25113.1"/>
    <property type="molecule type" value="Genomic_DNA"/>
</dbReference>
<dbReference type="PANTHER" id="PTHR30265:SF7">
    <property type="entry name" value="TRANSCRIPTION ANTITERMINATION PROTEIN RFAH"/>
    <property type="match status" value="1"/>
</dbReference>
<keyword evidence="3" id="KW-0804">Transcription</keyword>
<gene>
    <name evidence="5" type="ORF">E3C22_06955</name>
</gene>
<dbReference type="InterPro" id="IPR016130">
    <property type="entry name" value="Tyr_Pase_AS"/>
</dbReference>
<name>A0A4Y8RN81_9HYPH</name>
<sequence length="189" mass="20971">MVRDGEQIAAARDADRGRLGGLENRWFAVHCQAGKERTARINLERQSFGAFLPLLRAQETRAGRTRDVLRPLFPGYVFAGFDPRAAAWRRINGTYGVKRLISFGEVPEPVHPSFMADLRRACDGDDIFSFRRAYGFSEGDRVKLATGPFSAMIGTIESMSGPDRARLLLSILGRSARVSVALEDLQKIA</sequence>
<evidence type="ECO:0000313" key="5">
    <source>
        <dbReference type="EMBL" id="TFF25113.1"/>
    </source>
</evidence>
<evidence type="ECO:0000259" key="4">
    <source>
        <dbReference type="SMART" id="SM00738"/>
    </source>
</evidence>
<dbReference type="CDD" id="cd06091">
    <property type="entry name" value="KOW_NusG"/>
    <property type="match status" value="1"/>
</dbReference>
<dbReference type="Proteomes" id="UP000298179">
    <property type="component" value="Unassembled WGS sequence"/>
</dbReference>
<organism evidence="5 6">
    <name type="scientific">Jiella endophytica</name>
    <dbReference type="NCBI Taxonomy" id="2558362"/>
    <lineage>
        <taxon>Bacteria</taxon>
        <taxon>Pseudomonadati</taxon>
        <taxon>Pseudomonadota</taxon>
        <taxon>Alphaproteobacteria</taxon>
        <taxon>Hyphomicrobiales</taxon>
        <taxon>Aurantimonadaceae</taxon>
        <taxon>Jiella</taxon>
    </lineage>
</organism>
<accession>A0A4Y8RN81</accession>
<dbReference type="Pfam" id="PF02357">
    <property type="entry name" value="NusG"/>
    <property type="match status" value="1"/>
</dbReference>
<comment type="caution">
    <text evidence="5">The sequence shown here is derived from an EMBL/GenBank/DDBJ whole genome shotgun (WGS) entry which is preliminary data.</text>
</comment>
<proteinExistence type="predicted"/>
<evidence type="ECO:0000256" key="3">
    <source>
        <dbReference type="ARBA" id="ARBA00023163"/>
    </source>
</evidence>
<dbReference type="SUPFAM" id="SSF50104">
    <property type="entry name" value="Translation proteins SH3-like domain"/>
    <property type="match status" value="1"/>
</dbReference>
<dbReference type="Gene3D" id="3.30.70.940">
    <property type="entry name" value="NusG, N-terminal domain"/>
    <property type="match status" value="1"/>
</dbReference>
<evidence type="ECO:0000256" key="2">
    <source>
        <dbReference type="ARBA" id="ARBA00023015"/>
    </source>
</evidence>
<dbReference type="PANTHER" id="PTHR30265">
    <property type="entry name" value="RHO-INTERACTING TRANSCRIPTION TERMINATION FACTOR NUSG"/>
    <property type="match status" value="1"/>
</dbReference>
<dbReference type="InterPro" id="IPR006645">
    <property type="entry name" value="NGN-like_dom"/>
</dbReference>
<dbReference type="GO" id="GO:0031564">
    <property type="term" value="P:transcription antitermination"/>
    <property type="evidence" value="ECO:0007669"/>
    <property type="project" value="UniProtKB-KW"/>
</dbReference>
<dbReference type="SMART" id="SM00738">
    <property type="entry name" value="NGN"/>
    <property type="match status" value="1"/>
</dbReference>
<dbReference type="InterPro" id="IPR043425">
    <property type="entry name" value="NusG-like"/>
</dbReference>
<reference evidence="5 6" key="1">
    <citation type="submission" date="2019-03" db="EMBL/GenBank/DDBJ databases">
        <title>Jiella endophytica sp. nov., a novel endophytic bacterium isolated from root of Ficus microcarpa Linn. f.</title>
        <authorList>
            <person name="Tuo L."/>
        </authorList>
    </citation>
    <scope>NUCLEOTIDE SEQUENCE [LARGE SCALE GENOMIC DNA]</scope>
    <source>
        <strain evidence="5 6">CBS5Q-3</strain>
    </source>
</reference>
<dbReference type="GO" id="GO:0005829">
    <property type="term" value="C:cytosol"/>
    <property type="evidence" value="ECO:0007669"/>
    <property type="project" value="TreeGrafter"/>
</dbReference>
<evidence type="ECO:0000313" key="6">
    <source>
        <dbReference type="Proteomes" id="UP000298179"/>
    </source>
</evidence>
<dbReference type="GO" id="GO:0006354">
    <property type="term" value="P:DNA-templated transcription elongation"/>
    <property type="evidence" value="ECO:0007669"/>
    <property type="project" value="InterPro"/>
</dbReference>
<evidence type="ECO:0000256" key="1">
    <source>
        <dbReference type="ARBA" id="ARBA00022814"/>
    </source>
</evidence>
<dbReference type="OrthoDB" id="9787731at2"/>